<keyword evidence="10 13" id="KW-0464">Manganese</keyword>
<dbReference type="Pfam" id="PF22617">
    <property type="entry name" value="HCS_D2"/>
    <property type="match status" value="1"/>
</dbReference>
<reference evidence="15 16" key="1">
    <citation type="submission" date="2019-10" db="EMBL/GenBank/DDBJ databases">
        <title>Genome diversity of Sutterella seckii.</title>
        <authorList>
            <person name="Chaplin A.V."/>
            <person name="Sokolova S.R."/>
            <person name="Mosin K.A."/>
            <person name="Ivanova E.L."/>
            <person name="Kochetkova T.O."/>
            <person name="Goltsov A.Y."/>
            <person name="Trofimov D.Y."/>
            <person name="Efimov B.A."/>
        </authorList>
    </citation>
    <scope>NUCLEOTIDE SEQUENCE [LARGE SCALE GENOMIC DNA]</scope>
    <source>
        <strain evidence="15 16">ASD3426</strain>
    </source>
</reference>
<dbReference type="Gene3D" id="1.10.238.260">
    <property type="match status" value="1"/>
</dbReference>
<dbReference type="GO" id="GO:0030145">
    <property type="term" value="F:manganese ion binding"/>
    <property type="evidence" value="ECO:0007669"/>
    <property type="project" value="UniProtKB-UniRule"/>
</dbReference>
<comment type="catalytic activity">
    <reaction evidence="13">
        <text>3-methyl-2-oxobutanoate + acetyl-CoA + H2O = (2S)-2-isopropylmalate + CoA + H(+)</text>
        <dbReference type="Rhea" id="RHEA:21524"/>
        <dbReference type="ChEBI" id="CHEBI:1178"/>
        <dbReference type="ChEBI" id="CHEBI:11851"/>
        <dbReference type="ChEBI" id="CHEBI:15377"/>
        <dbReference type="ChEBI" id="CHEBI:15378"/>
        <dbReference type="ChEBI" id="CHEBI:57287"/>
        <dbReference type="ChEBI" id="CHEBI:57288"/>
        <dbReference type="EC" id="2.3.3.13"/>
    </reaction>
</comment>
<keyword evidence="9 13" id="KW-0479">Metal-binding</keyword>
<dbReference type="FunFam" id="3.20.20.70:FF:000010">
    <property type="entry name" value="2-isopropylmalate synthase"/>
    <property type="match status" value="1"/>
</dbReference>
<dbReference type="Pfam" id="PF08502">
    <property type="entry name" value="LeuA_dimer"/>
    <property type="match status" value="1"/>
</dbReference>
<evidence type="ECO:0000313" key="15">
    <source>
        <dbReference type="EMBL" id="KAB7652875.1"/>
    </source>
</evidence>
<feature type="binding site" evidence="13">
    <location>
        <position position="240"/>
    </location>
    <ligand>
        <name>Mn(2+)</name>
        <dbReference type="ChEBI" id="CHEBI:29035"/>
    </ligand>
</feature>
<dbReference type="InterPro" id="IPR005671">
    <property type="entry name" value="LeuA_bact_synth"/>
</dbReference>
<dbReference type="PANTHER" id="PTHR10277:SF9">
    <property type="entry name" value="2-ISOPROPYLMALATE SYNTHASE 1, CHLOROPLASTIC-RELATED"/>
    <property type="match status" value="1"/>
</dbReference>
<dbReference type="GO" id="GO:0009098">
    <property type="term" value="P:L-leucine biosynthetic process"/>
    <property type="evidence" value="ECO:0007669"/>
    <property type="project" value="UniProtKB-UniRule"/>
</dbReference>
<comment type="subunit">
    <text evidence="13">Homodimer.</text>
</comment>
<comment type="caution">
    <text evidence="15">The sequence shown here is derived from an EMBL/GenBank/DDBJ whole genome shotgun (WGS) entry which is preliminary data.</text>
</comment>
<name>A0AAI9SE12_9BURK</name>
<dbReference type="Gene3D" id="3.20.20.70">
    <property type="entry name" value="Aldolase class I"/>
    <property type="match status" value="1"/>
</dbReference>
<evidence type="ECO:0000256" key="13">
    <source>
        <dbReference type="HAMAP-Rule" id="MF_01025"/>
    </source>
</evidence>
<keyword evidence="15" id="KW-0012">Acyltransferase</keyword>
<dbReference type="InterPro" id="IPR054691">
    <property type="entry name" value="LeuA/HCS_post-cat"/>
</dbReference>
<sequence>MASQDRVIIFDTTLRDGEQALPQSLSERQKLQIALALEELGVDVIEAGFPVSSQGDFESVQLIARTLKHAVPCGLSRAVIKDIDVAAQALKAAEHFRIHTFIATSSIHVKDKLRKTFDDVLAMGVAAVKQARKYTDDVEFSCEDAGRTPIDQLCRMIEEAIKAGATTINIPDTVGYTVPTEFGGIITQVMNRVPNVDKAVISVHCHNDLGMATANSLTAVQMGARQIECCVNGLGERAGNCSLEEVAMAIKLRSKILGGVETGIIAKNIARTSALVSKICHEPVPSHKAIVGSNAFSHSSGIHQDGVLKNRETYEILTPESVGFSGNTMLMTARSGRHMIRECLRKLGYADDEYDLNDIYARFLKLADRKGQVFDYDLESLIFFTKLDEEDDTYHLEQMNVTSGTASVIPTATVRLRVGRRTRTESSIGNGPVDACYNCITHLTGVKCVLKSYEINANGAGMDALGQVDVTVEYEGRIFHGMGLSTDVIESSALALLHAINNIERAKKIHAAKKRPSRTVKAAAEQAAKAAE</sequence>
<evidence type="ECO:0000313" key="16">
    <source>
        <dbReference type="Proteomes" id="UP000469462"/>
    </source>
</evidence>
<comment type="pathway">
    <text evidence="1 13">Amino-acid biosynthesis; L-leucine biosynthesis; L-leucine from 3-methyl-2-oxobutanoate: step 1/4.</text>
</comment>
<keyword evidence="6 13" id="KW-0963">Cytoplasm</keyword>
<proteinExistence type="inferred from homology"/>
<keyword evidence="16" id="KW-1185">Reference proteome</keyword>
<dbReference type="InterPro" id="IPR013709">
    <property type="entry name" value="2-isopropylmalate_synth_dimer"/>
</dbReference>
<evidence type="ECO:0000259" key="14">
    <source>
        <dbReference type="PROSITE" id="PS50991"/>
    </source>
</evidence>
<dbReference type="EC" id="2.3.3.13" evidence="3 13"/>
<evidence type="ECO:0000256" key="8">
    <source>
        <dbReference type="ARBA" id="ARBA00022679"/>
    </source>
</evidence>
<gene>
    <name evidence="13 15" type="primary">leuA</name>
    <name evidence="15" type="ORF">GBM96_00590</name>
</gene>
<comment type="cofactor">
    <cofactor evidence="13">
        <name>Mn(2+)</name>
        <dbReference type="ChEBI" id="CHEBI:29035"/>
    </cofactor>
</comment>
<dbReference type="GO" id="GO:0005829">
    <property type="term" value="C:cytosol"/>
    <property type="evidence" value="ECO:0007669"/>
    <property type="project" value="TreeGrafter"/>
</dbReference>
<evidence type="ECO:0000256" key="6">
    <source>
        <dbReference type="ARBA" id="ARBA00022490"/>
    </source>
</evidence>
<feature type="binding site" evidence="13">
    <location>
        <position position="16"/>
    </location>
    <ligand>
        <name>Mn(2+)</name>
        <dbReference type="ChEBI" id="CHEBI:29035"/>
    </ligand>
</feature>
<organism evidence="15 16">
    <name type="scientific">Sutterella seckii</name>
    <dbReference type="NCBI Taxonomy" id="1944635"/>
    <lineage>
        <taxon>Bacteria</taxon>
        <taxon>Pseudomonadati</taxon>
        <taxon>Pseudomonadota</taxon>
        <taxon>Betaproteobacteria</taxon>
        <taxon>Burkholderiales</taxon>
        <taxon>Sutterellaceae</taxon>
        <taxon>Sutterella</taxon>
    </lineage>
</organism>
<dbReference type="Gene3D" id="3.30.160.270">
    <property type="match status" value="1"/>
</dbReference>
<protein>
    <recommendedName>
        <fullName evidence="4 13">2-isopropylmalate synthase</fullName>
        <ecNumber evidence="3 13">2.3.3.13</ecNumber>
    </recommendedName>
    <alternativeName>
        <fullName evidence="12 13">Alpha-IPM synthase</fullName>
    </alternativeName>
    <alternativeName>
        <fullName evidence="13">Alpha-isopropylmalate synthase</fullName>
    </alternativeName>
</protein>
<dbReference type="PROSITE" id="PS00815">
    <property type="entry name" value="AIPM_HOMOCIT_SYNTH_1"/>
    <property type="match status" value="1"/>
</dbReference>
<feature type="binding site" evidence="13">
    <location>
        <position position="204"/>
    </location>
    <ligand>
        <name>Mn(2+)</name>
        <dbReference type="ChEBI" id="CHEBI:29035"/>
    </ligand>
</feature>
<evidence type="ECO:0000256" key="11">
    <source>
        <dbReference type="ARBA" id="ARBA00023304"/>
    </source>
</evidence>
<keyword evidence="8 13" id="KW-0808">Transferase</keyword>
<dbReference type="EMBL" id="WEHW01000001">
    <property type="protein sequence ID" value="KAB7652875.1"/>
    <property type="molecule type" value="Genomic_DNA"/>
</dbReference>
<dbReference type="Pfam" id="PF00682">
    <property type="entry name" value="HMGL-like"/>
    <property type="match status" value="1"/>
</dbReference>
<accession>A0AAI9SE12</accession>
<dbReference type="NCBIfam" id="TIGR00973">
    <property type="entry name" value="leuA_bact"/>
    <property type="match status" value="1"/>
</dbReference>
<dbReference type="PROSITE" id="PS50991">
    <property type="entry name" value="PYR_CT"/>
    <property type="match status" value="1"/>
</dbReference>
<evidence type="ECO:0000256" key="10">
    <source>
        <dbReference type="ARBA" id="ARBA00023211"/>
    </source>
</evidence>
<evidence type="ECO:0000256" key="9">
    <source>
        <dbReference type="ARBA" id="ARBA00022723"/>
    </source>
</evidence>
<feature type="domain" description="Pyruvate carboxyltransferase" evidence="14">
    <location>
        <begin position="7"/>
        <end position="270"/>
    </location>
</feature>
<dbReference type="SMART" id="SM00917">
    <property type="entry name" value="LeuA_dimer"/>
    <property type="match status" value="1"/>
</dbReference>
<dbReference type="SUPFAM" id="SSF110921">
    <property type="entry name" value="2-isopropylmalate synthase LeuA, allosteric (dimerisation) domain"/>
    <property type="match status" value="1"/>
</dbReference>
<feature type="binding site" evidence="13">
    <location>
        <position position="206"/>
    </location>
    <ligand>
        <name>Mn(2+)</name>
        <dbReference type="ChEBI" id="CHEBI:29035"/>
    </ligand>
</feature>
<dbReference type="InterPro" id="IPR002034">
    <property type="entry name" value="AIPM/Hcit_synth_CS"/>
</dbReference>
<dbReference type="InterPro" id="IPR036230">
    <property type="entry name" value="LeuA_allosteric_dom_sf"/>
</dbReference>
<dbReference type="AlphaFoldDB" id="A0AAI9SE12"/>
<dbReference type="NCBIfam" id="NF002086">
    <property type="entry name" value="PRK00915.1-3"/>
    <property type="match status" value="1"/>
</dbReference>
<dbReference type="InterPro" id="IPR013785">
    <property type="entry name" value="Aldolase_TIM"/>
</dbReference>
<evidence type="ECO:0000256" key="7">
    <source>
        <dbReference type="ARBA" id="ARBA00022605"/>
    </source>
</evidence>
<evidence type="ECO:0000256" key="4">
    <source>
        <dbReference type="ARBA" id="ARBA00018198"/>
    </source>
</evidence>
<dbReference type="CDD" id="cd07940">
    <property type="entry name" value="DRE_TIM_IPMS"/>
    <property type="match status" value="1"/>
</dbReference>
<dbReference type="GO" id="GO:0003852">
    <property type="term" value="F:2-isopropylmalate synthase activity"/>
    <property type="evidence" value="ECO:0007669"/>
    <property type="project" value="UniProtKB-UniRule"/>
</dbReference>
<dbReference type="PANTHER" id="PTHR10277">
    <property type="entry name" value="HOMOCITRATE SYNTHASE-RELATED"/>
    <property type="match status" value="1"/>
</dbReference>
<feature type="region of interest" description="Regulatory domain" evidence="13">
    <location>
        <begin position="395"/>
        <end position="532"/>
    </location>
</feature>
<keyword evidence="11 13" id="KW-0100">Branched-chain amino acid biosynthesis</keyword>
<dbReference type="GO" id="GO:0003985">
    <property type="term" value="F:acetyl-CoA C-acetyltransferase activity"/>
    <property type="evidence" value="ECO:0007669"/>
    <property type="project" value="UniProtKB-UniRule"/>
</dbReference>
<dbReference type="FunFam" id="1.10.238.260:FF:000001">
    <property type="entry name" value="2-isopropylmalate synthase"/>
    <property type="match status" value="1"/>
</dbReference>
<comment type="function">
    <text evidence="13">Catalyzes the condensation of the acetyl group of acetyl-CoA with 3-methyl-2-oxobutanoate (2-ketoisovalerate) to form 3-carboxy-3-hydroxy-4-methylpentanoate (2-isopropylmalate).</text>
</comment>
<evidence type="ECO:0000256" key="1">
    <source>
        <dbReference type="ARBA" id="ARBA00004689"/>
    </source>
</evidence>
<comment type="similarity">
    <text evidence="2 13">Belongs to the alpha-IPM synthase/homocitrate synthase family. LeuA type 1 subfamily.</text>
</comment>
<dbReference type="InterPro" id="IPR000891">
    <property type="entry name" value="PYR_CT"/>
</dbReference>
<dbReference type="SUPFAM" id="SSF51569">
    <property type="entry name" value="Aldolase"/>
    <property type="match status" value="1"/>
</dbReference>
<dbReference type="NCBIfam" id="NF002084">
    <property type="entry name" value="PRK00915.1-1"/>
    <property type="match status" value="1"/>
</dbReference>
<evidence type="ECO:0000256" key="12">
    <source>
        <dbReference type="ARBA" id="ARBA00029993"/>
    </source>
</evidence>
<dbReference type="RefSeq" id="WP_139687837.1">
    <property type="nucleotide sequence ID" value="NZ_WEHW01000001.1"/>
</dbReference>
<evidence type="ECO:0000256" key="3">
    <source>
        <dbReference type="ARBA" id="ARBA00012973"/>
    </source>
</evidence>
<evidence type="ECO:0000256" key="2">
    <source>
        <dbReference type="ARBA" id="ARBA00009396"/>
    </source>
</evidence>
<dbReference type="HAMAP" id="MF_01025">
    <property type="entry name" value="LeuA_type1"/>
    <property type="match status" value="1"/>
</dbReference>
<dbReference type="PROSITE" id="PS00816">
    <property type="entry name" value="AIPM_HOMOCIT_SYNTH_2"/>
    <property type="match status" value="1"/>
</dbReference>
<dbReference type="Proteomes" id="UP000469462">
    <property type="component" value="Unassembled WGS sequence"/>
</dbReference>
<keyword evidence="7 13" id="KW-0028">Amino-acid biosynthesis</keyword>
<keyword evidence="5 13" id="KW-0432">Leucine biosynthesis</keyword>
<dbReference type="FunFam" id="3.30.160.270:FF:000001">
    <property type="entry name" value="2-isopropylmalate synthase"/>
    <property type="match status" value="1"/>
</dbReference>
<evidence type="ECO:0000256" key="5">
    <source>
        <dbReference type="ARBA" id="ARBA00022430"/>
    </source>
</evidence>
<dbReference type="InterPro" id="IPR050073">
    <property type="entry name" value="2-IPM_HCS-like"/>
</dbReference>